<keyword evidence="3 6" id="KW-0812">Transmembrane</keyword>
<feature type="transmembrane region" description="Helical" evidence="6">
    <location>
        <begin position="83"/>
        <end position="101"/>
    </location>
</feature>
<evidence type="ECO:0000256" key="6">
    <source>
        <dbReference type="SAM" id="Phobius"/>
    </source>
</evidence>
<dbReference type="RefSeq" id="WP_303539268.1">
    <property type="nucleotide sequence ID" value="NZ_JAUOTP010000001.1"/>
</dbReference>
<comment type="caution">
    <text evidence="7">The sequence shown here is derived from an EMBL/GenBank/DDBJ whole genome shotgun (WGS) entry which is preliminary data.</text>
</comment>
<proteinExistence type="predicted"/>
<evidence type="ECO:0000256" key="5">
    <source>
        <dbReference type="ARBA" id="ARBA00023136"/>
    </source>
</evidence>
<dbReference type="InterPro" id="IPR003740">
    <property type="entry name" value="YitT"/>
</dbReference>
<evidence type="ECO:0000313" key="8">
    <source>
        <dbReference type="Proteomes" id="UP001169764"/>
    </source>
</evidence>
<dbReference type="Proteomes" id="UP001169764">
    <property type="component" value="Unassembled WGS sequence"/>
</dbReference>
<feature type="transmembrane region" description="Helical" evidence="6">
    <location>
        <begin position="18"/>
        <end position="35"/>
    </location>
</feature>
<protein>
    <submittedName>
        <fullName evidence="7">YitT family protein</fullName>
    </submittedName>
</protein>
<evidence type="ECO:0000256" key="4">
    <source>
        <dbReference type="ARBA" id="ARBA00022989"/>
    </source>
</evidence>
<evidence type="ECO:0000256" key="2">
    <source>
        <dbReference type="ARBA" id="ARBA00022475"/>
    </source>
</evidence>
<dbReference type="PANTHER" id="PTHR33545">
    <property type="entry name" value="UPF0750 MEMBRANE PROTEIN YITT-RELATED"/>
    <property type="match status" value="1"/>
</dbReference>
<keyword evidence="2" id="KW-1003">Cell membrane</keyword>
<name>A0ABT8Y3R1_9SPHN</name>
<accession>A0ABT8Y3R1</accession>
<feature type="transmembrane region" description="Helical" evidence="6">
    <location>
        <begin position="47"/>
        <end position="71"/>
    </location>
</feature>
<evidence type="ECO:0000313" key="7">
    <source>
        <dbReference type="EMBL" id="MDO6412939.1"/>
    </source>
</evidence>
<keyword evidence="8" id="KW-1185">Reference proteome</keyword>
<keyword evidence="4 6" id="KW-1133">Transmembrane helix</keyword>
<keyword evidence="5 6" id="KW-0472">Membrane</keyword>
<reference evidence="7" key="1">
    <citation type="submission" date="2023-07" db="EMBL/GenBank/DDBJ databases">
        <authorList>
            <person name="Kim M."/>
        </authorList>
    </citation>
    <scope>NUCLEOTIDE SEQUENCE</scope>
    <source>
        <strain evidence="7">BIUV-7</strain>
    </source>
</reference>
<comment type="subcellular location">
    <subcellularLocation>
        <location evidence="1">Cell membrane</location>
        <topology evidence="1">Multi-pass membrane protein</topology>
    </subcellularLocation>
</comment>
<feature type="transmembrane region" description="Helical" evidence="6">
    <location>
        <begin position="179"/>
        <end position="196"/>
    </location>
</feature>
<gene>
    <name evidence="7" type="ORF">Q4F19_00945</name>
</gene>
<feature type="transmembrane region" description="Helical" evidence="6">
    <location>
        <begin position="113"/>
        <end position="131"/>
    </location>
</feature>
<evidence type="ECO:0000256" key="1">
    <source>
        <dbReference type="ARBA" id="ARBA00004651"/>
    </source>
</evidence>
<evidence type="ECO:0000256" key="3">
    <source>
        <dbReference type="ARBA" id="ARBA00022692"/>
    </source>
</evidence>
<organism evidence="7 8">
    <name type="scientific">Sphingomonas natans</name>
    <dbReference type="NCBI Taxonomy" id="3063330"/>
    <lineage>
        <taxon>Bacteria</taxon>
        <taxon>Pseudomonadati</taxon>
        <taxon>Pseudomonadota</taxon>
        <taxon>Alphaproteobacteria</taxon>
        <taxon>Sphingomonadales</taxon>
        <taxon>Sphingomonadaceae</taxon>
        <taxon>Sphingomonas</taxon>
    </lineage>
</organism>
<dbReference type="InterPro" id="IPR051461">
    <property type="entry name" value="UPF0750_membrane"/>
</dbReference>
<dbReference type="EMBL" id="JAUOTP010000001">
    <property type="protein sequence ID" value="MDO6412939.1"/>
    <property type="molecule type" value="Genomic_DNA"/>
</dbReference>
<dbReference type="Pfam" id="PF02588">
    <property type="entry name" value="YitT_membrane"/>
    <property type="match status" value="1"/>
</dbReference>
<dbReference type="PANTHER" id="PTHR33545:SF5">
    <property type="entry name" value="UPF0750 MEMBRANE PROTEIN YITT"/>
    <property type="match status" value="1"/>
</dbReference>
<sequence>MSPPPAPPPVEHHWAEDVYALGVGCALVTIGLMLLQSAQLVTGGVAGVALLLHYLLPLPVGLLLAVANLPFLLLAARTMGAEFTLKTTALNIALAGFSAIAPSMMTIKAIHPAFAALVGGSAIGMGILALARHQAGVGGFGVVALWLYRARGWNAGRTQMSLDACVMAAAALVVPWDRLGWSILSAVAINGVMLVWHRPGRYTGY</sequence>